<name>A0A8S5QZH9_9CAUD</name>
<comment type="similarity">
    <text evidence="2">Belongs to the sodium:solute symporter (SSF) (TC 2.A.21) family.</text>
</comment>
<dbReference type="GO" id="GO:0005886">
    <property type="term" value="C:plasma membrane"/>
    <property type="evidence" value="ECO:0007669"/>
    <property type="project" value="UniProtKB-SubCell"/>
</dbReference>
<feature type="transmembrane region" description="Helical" evidence="12">
    <location>
        <begin position="71"/>
        <end position="90"/>
    </location>
</feature>
<feature type="transmembrane region" description="Helical" evidence="12">
    <location>
        <begin position="6"/>
        <end position="26"/>
    </location>
</feature>
<feature type="transmembrane region" description="Helical" evidence="12">
    <location>
        <begin position="436"/>
        <end position="454"/>
    </location>
</feature>
<feature type="transmembrane region" description="Helical" evidence="12">
    <location>
        <begin position="229"/>
        <end position="246"/>
    </location>
</feature>
<feature type="transmembrane region" description="Helical" evidence="12">
    <location>
        <begin position="266"/>
        <end position="289"/>
    </location>
</feature>
<comment type="subcellular location">
    <subcellularLocation>
        <location evidence="1">Cell membrane</location>
        <topology evidence="1">Multi-pass membrane protein</topology>
    </subcellularLocation>
</comment>
<feature type="transmembrane region" description="Helical" evidence="12">
    <location>
        <begin position="309"/>
        <end position="329"/>
    </location>
</feature>
<keyword evidence="10 12" id="KW-0472">Membrane</keyword>
<keyword evidence="6" id="KW-0769">Symport</keyword>
<keyword evidence="3" id="KW-0813">Transport</keyword>
<sequence length="460" mass="48463">MFGIVILAVYAALMIGVTLMFTHKTATAEGFHVADRRVGSAIAAMSIAATWIWAPSLFTSSEMAYTRGVPGMFWFTVPNVLCLILFIPFAKRIRAQYPEGITLTGYMAERYHSGKVKGVYSFQLGALSVLSTAVQLLAGGKTLALITGMPFWSMTLALAVIAYSYSRFSGLKASIATDVVQLGIILMGGALLVVLSLRMTGGFDTVRAGLGAVSGEYTSLTSSTGIEVLLGYGLPMAVGLISGPFGDQCFWQRAFAIRRDRIGRSFFAGALLFALVPLCMGTVGFLAAGSGFVARDTGMVNFEFVSSLLPTWVLVPFLFMIISGLLSTVDSNLCAAASLTTDWLGIGKDTVQTSRRTMLCLLIVAIAIANIPGLTVTYLFLFYGTLRASTLLPTVMTLLGKKLTGKGVFAGVLTALCVGLPIFAYGNLAGIPAVKAAGSLTTVLSSGIVAAIASRKAVRA</sequence>
<evidence type="ECO:0000313" key="13">
    <source>
        <dbReference type="EMBL" id="DAE24141.1"/>
    </source>
</evidence>
<evidence type="ECO:0000256" key="2">
    <source>
        <dbReference type="ARBA" id="ARBA00006434"/>
    </source>
</evidence>
<dbReference type="GO" id="GO:0006814">
    <property type="term" value="P:sodium ion transport"/>
    <property type="evidence" value="ECO:0007669"/>
    <property type="project" value="UniProtKB-KW"/>
</dbReference>
<feature type="transmembrane region" description="Helical" evidence="12">
    <location>
        <begin position="119"/>
        <end position="138"/>
    </location>
</feature>
<evidence type="ECO:0000256" key="4">
    <source>
        <dbReference type="ARBA" id="ARBA00022475"/>
    </source>
</evidence>
<feature type="transmembrane region" description="Helical" evidence="12">
    <location>
        <begin position="403"/>
        <end position="424"/>
    </location>
</feature>
<dbReference type="InterPro" id="IPR050277">
    <property type="entry name" value="Sodium:Solute_Symporter"/>
</dbReference>
<dbReference type="InterPro" id="IPR038377">
    <property type="entry name" value="Na/Glc_symporter_sf"/>
</dbReference>
<dbReference type="PROSITE" id="PS50283">
    <property type="entry name" value="NA_SOLUT_SYMP_3"/>
    <property type="match status" value="1"/>
</dbReference>
<evidence type="ECO:0000256" key="12">
    <source>
        <dbReference type="SAM" id="Phobius"/>
    </source>
</evidence>
<proteinExistence type="inferred from homology"/>
<dbReference type="EMBL" id="BK015770">
    <property type="protein sequence ID" value="DAE24141.1"/>
    <property type="molecule type" value="Genomic_DNA"/>
</dbReference>
<evidence type="ECO:0000256" key="8">
    <source>
        <dbReference type="ARBA" id="ARBA00023053"/>
    </source>
</evidence>
<evidence type="ECO:0000256" key="11">
    <source>
        <dbReference type="ARBA" id="ARBA00023201"/>
    </source>
</evidence>
<dbReference type="GO" id="GO:0015293">
    <property type="term" value="F:symporter activity"/>
    <property type="evidence" value="ECO:0007669"/>
    <property type="project" value="UniProtKB-KW"/>
</dbReference>
<evidence type="ECO:0000256" key="1">
    <source>
        <dbReference type="ARBA" id="ARBA00004651"/>
    </source>
</evidence>
<keyword evidence="4" id="KW-1003">Cell membrane</keyword>
<evidence type="ECO:0000256" key="6">
    <source>
        <dbReference type="ARBA" id="ARBA00022847"/>
    </source>
</evidence>
<keyword evidence="11" id="KW-0739">Sodium transport</keyword>
<dbReference type="Gene3D" id="1.20.1730.10">
    <property type="entry name" value="Sodium/glucose cotransporter"/>
    <property type="match status" value="1"/>
</dbReference>
<feature type="transmembrane region" description="Helical" evidence="12">
    <location>
        <begin position="38"/>
        <end position="59"/>
    </location>
</feature>
<dbReference type="PANTHER" id="PTHR48086">
    <property type="entry name" value="SODIUM/PROLINE SYMPORTER-RELATED"/>
    <property type="match status" value="1"/>
</dbReference>
<feature type="transmembrane region" description="Helical" evidence="12">
    <location>
        <begin position="144"/>
        <end position="163"/>
    </location>
</feature>
<evidence type="ECO:0000256" key="10">
    <source>
        <dbReference type="ARBA" id="ARBA00023136"/>
    </source>
</evidence>
<keyword evidence="7 12" id="KW-1133">Transmembrane helix</keyword>
<evidence type="ECO:0000256" key="9">
    <source>
        <dbReference type="ARBA" id="ARBA00023065"/>
    </source>
</evidence>
<accession>A0A8S5QZH9</accession>
<evidence type="ECO:0008006" key="14">
    <source>
        <dbReference type="Google" id="ProtNLM"/>
    </source>
</evidence>
<evidence type="ECO:0000256" key="3">
    <source>
        <dbReference type="ARBA" id="ARBA00022448"/>
    </source>
</evidence>
<evidence type="ECO:0000256" key="5">
    <source>
        <dbReference type="ARBA" id="ARBA00022692"/>
    </source>
</evidence>
<reference evidence="13" key="1">
    <citation type="journal article" date="2021" name="Proc. Natl. Acad. Sci. U.S.A.">
        <title>A Catalog of Tens of Thousands of Viruses from Human Metagenomes Reveals Hidden Associations with Chronic Diseases.</title>
        <authorList>
            <person name="Tisza M.J."/>
            <person name="Buck C.B."/>
        </authorList>
    </citation>
    <scope>NUCLEOTIDE SEQUENCE</scope>
    <source>
        <strain evidence="13">CtNZz8</strain>
    </source>
</reference>
<organism evidence="13">
    <name type="scientific">Caudovirales sp. ctNZz8</name>
    <dbReference type="NCBI Taxonomy" id="2826772"/>
    <lineage>
        <taxon>Viruses</taxon>
        <taxon>Duplodnaviria</taxon>
        <taxon>Heunggongvirae</taxon>
        <taxon>Uroviricota</taxon>
        <taxon>Caudoviricetes</taxon>
    </lineage>
</organism>
<protein>
    <recommendedName>
        <fullName evidence="14">Na+/solute symporter</fullName>
    </recommendedName>
</protein>
<dbReference type="PANTHER" id="PTHR48086:SF3">
    <property type="entry name" value="SODIUM_PROLINE SYMPORTER"/>
    <property type="match status" value="1"/>
</dbReference>
<feature type="transmembrane region" description="Helical" evidence="12">
    <location>
        <begin position="358"/>
        <end position="383"/>
    </location>
</feature>
<keyword evidence="5 12" id="KW-0812">Transmembrane</keyword>
<keyword evidence="9" id="KW-0406">Ion transport</keyword>
<keyword evidence="8" id="KW-0915">Sodium</keyword>
<dbReference type="Pfam" id="PF00474">
    <property type="entry name" value="SSF"/>
    <property type="match status" value="1"/>
</dbReference>
<dbReference type="InterPro" id="IPR001734">
    <property type="entry name" value="Na/solute_symporter"/>
</dbReference>
<evidence type="ECO:0000256" key="7">
    <source>
        <dbReference type="ARBA" id="ARBA00022989"/>
    </source>
</evidence>
<feature type="transmembrane region" description="Helical" evidence="12">
    <location>
        <begin position="175"/>
        <end position="197"/>
    </location>
</feature>